<protein>
    <submittedName>
        <fullName evidence="2">Uncharacterized protein</fullName>
    </submittedName>
</protein>
<feature type="region of interest" description="Disordered" evidence="1">
    <location>
        <begin position="190"/>
        <end position="267"/>
    </location>
</feature>
<accession>A0A507B284</accession>
<evidence type="ECO:0000256" key="1">
    <source>
        <dbReference type="SAM" id="MobiDB-lite"/>
    </source>
</evidence>
<evidence type="ECO:0000313" key="2">
    <source>
        <dbReference type="EMBL" id="TPX10660.1"/>
    </source>
</evidence>
<dbReference type="InParanoid" id="A0A507B284"/>
<dbReference type="EMBL" id="SKBQ01000055">
    <property type="protein sequence ID" value="TPX10660.1"/>
    <property type="molecule type" value="Genomic_DNA"/>
</dbReference>
<reference evidence="2 3" key="1">
    <citation type="submission" date="2019-06" db="EMBL/GenBank/DDBJ databases">
        <title>Draft genome sequence of the filamentous fungus Phialemoniopsis curvata isolated from diesel fuel.</title>
        <authorList>
            <person name="Varaljay V.A."/>
            <person name="Lyon W.J."/>
            <person name="Crouch A.L."/>
            <person name="Drake C.E."/>
            <person name="Hollomon J.M."/>
            <person name="Nadeau L.J."/>
            <person name="Nunn H.S."/>
            <person name="Stevenson B.S."/>
            <person name="Bojanowski C.L."/>
            <person name="Crookes-Goodson W.J."/>
        </authorList>
    </citation>
    <scope>NUCLEOTIDE SEQUENCE [LARGE SCALE GENOMIC DNA]</scope>
    <source>
        <strain evidence="2 3">D216</strain>
    </source>
</reference>
<organism evidence="2 3">
    <name type="scientific">Thyridium curvatum</name>
    <dbReference type="NCBI Taxonomy" id="1093900"/>
    <lineage>
        <taxon>Eukaryota</taxon>
        <taxon>Fungi</taxon>
        <taxon>Dikarya</taxon>
        <taxon>Ascomycota</taxon>
        <taxon>Pezizomycotina</taxon>
        <taxon>Sordariomycetes</taxon>
        <taxon>Sordariomycetidae</taxon>
        <taxon>Thyridiales</taxon>
        <taxon>Thyridiaceae</taxon>
        <taxon>Thyridium</taxon>
    </lineage>
</organism>
<dbReference type="STRING" id="1093900.A0A507B284"/>
<dbReference type="OrthoDB" id="336321at2759"/>
<proteinExistence type="predicted"/>
<feature type="region of interest" description="Disordered" evidence="1">
    <location>
        <begin position="329"/>
        <end position="407"/>
    </location>
</feature>
<dbReference type="RefSeq" id="XP_030992371.1">
    <property type="nucleotide sequence ID" value="XM_031143244.1"/>
</dbReference>
<sequence>MADQADAPPLSQLSADFPLEPVTGKTLFLQDRARRNRLHGLGGCRTGCAELDDEVLLGGFERGRVVGVSAEEDDVGVLLGLQTVAHLLAAAVAGGGSGGDGGVAAGREGRRRPRAVVVTTLAVGELVPLLRDVVRTQIRLVRPGGGAGAKDDEAGLVTACLERVSISRVFDFEGLWEVLGELDLGASTSVAPAASSEREEADEQQVETAPSGGVVTTEDVSMQGASMEIGDSEDEGGLSSPESTPITKDPTTAINPKDSDTSSQQQNDSALPDIIFITHMSSILSTLFTRREKDTAHTMLQQLSIHLRYLTRSTAEHDAAPPPLVLIANSTTTASPPAPGRDSSSNSKQNDPSAAGGPPRRQGDEDNADGGGPRRTNGRPLDPTLRSVFNPPPLAASGLPYSHGTPLSRRNKPSFGLVFSQLLDLHLLATRVPRSRADAEAVFLPPEEAAAAAVASATTRREGDGVGAAAAAGGGGIRYAWAVEVLMDEVGVWDPEEAREGGKGRRSRERRWGAVDVLGLVGRGKGGGGRNGDVRIVDAFERRERVPVGEVRTAGGFGGLIL</sequence>
<name>A0A507B284_9PEZI</name>
<feature type="compositionally biased region" description="Polar residues" evidence="1">
    <location>
        <begin position="342"/>
        <end position="352"/>
    </location>
</feature>
<dbReference type="Proteomes" id="UP000319257">
    <property type="component" value="Unassembled WGS sequence"/>
</dbReference>
<gene>
    <name evidence="2" type="ORF">E0L32_008394</name>
</gene>
<evidence type="ECO:0000313" key="3">
    <source>
        <dbReference type="Proteomes" id="UP000319257"/>
    </source>
</evidence>
<comment type="caution">
    <text evidence="2">The sequence shown here is derived from an EMBL/GenBank/DDBJ whole genome shotgun (WGS) entry which is preliminary data.</text>
</comment>
<feature type="compositionally biased region" description="Polar residues" evidence="1">
    <location>
        <begin position="240"/>
        <end position="254"/>
    </location>
</feature>
<dbReference type="GeneID" id="41975841"/>
<keyword evidence="3" id="KW-1185">Reference proteome</keyword>
<dbReference type="AlphaFoldDB" id="A0A507B284"/>